<feature type="compositionally biased region" description="Basic residues" evidence="1">
    <location>
        <begin position="303"/>
        <end position="315"/>
    </location>
</feature>
<feature type="compositionally biased region" description="Low complexity" evidence="1">
    <location>
        <begin position="167"/>
        <end position="192"/>
    </location>
</feature>
<feature type="compositionally biased region" description="Basic and acidic residues" evidence="1">
    <location>
        <begin position="251"/>
        <end position="273"/>
    </location>
</feature>
<dbReference type="AlphaFoldDB" id="A0A9W4EC56"/>
<dbReference type="EMBL" id="CAJVAX010000001">
    <property type="protein sequence ID" value="CAG7601665.1"/>
    <property type="molecule type" value="Genomic_DNA"/>
</dbReference>
<proteinExistence type="predicted"/>
<feature type="compositionally biased region" description="Basic and acidic residues" evidence="1">
    <location>
        <begin position="142"/>
        <end position="159"/>
    </location>
</feature>
<evidence type="ECO:0000313" key="2">
    <source>
        <dbReference type="EMBL" id="CAG7601665.1"/>
    </source>
</evidence>
<feature type="compositionally biased region" description="Basic and acidic residues" evidence="1">
    <location>
        <begin position="282"/>
        <end position="302"/>
    </location>
</feature>
<feature type="compositionally biased region" description="Basic residues" evidence="1">
    <location>
        <begin position="93"/>
        <end position="102"/>
    </location>
</feature>
<feature type="compositionally biased region" description="Basic residues" evidence="1">
    <location>
        <begin position="114"/>
        <end position="141"/>
    </location>
</feature>
<reference evidence="2" key="1">
    <citation type="submission" date="2021-06" db="EMBL/GenBank/DDBJ databases">
        <authorList>
            <person name="Arsene-Ploetze F."/>
        </authorList>
    </citation>
    <scope>NUCLEOTIDE SEQUENCE</scope>
    <source>
        <strain evidence="2">SBRY1</strain>
    </source>
</reference>
<protein>
    <submittedName>
        <fullName evidence="2">Uncharacterized MFS-type transporter</fullName>
    </submittedName>
</protein>
<gene>
    <name evidence="2" type="ORF">SBRY_10445</name>
</gene>
<feature type="region of interest" description="Disordered" evidence="1">
    <location>
        <begin position="93"/>
        <end position="196"/>
    </location>
</feature>
<feature type="compositionally biased region" description="Basic residues" evidence="1">
    <location>
        <begin position="13"/>
        <end position="40"/>
    </location>
</feature>
<accession>A0A9W4EC56</accession>
<name>A0A9W4EC56_9ACTN</name>
<feature type="region of interest" description="Disordered" evidence="1">
    <location>
        <begin position="1"/>
        <end position="60"/>
    </location>
</feature>
<sequence>MGRRGLHPGLDSRRRRQRLHHPAGRPRLPGRRRGTRRAQHPRADRHVLPRGQRAQPGAQRLLRDLRRRLRGRPDRRRHAHRLGLLALGLLRQHPRRHRHRAARPALHQGDRAAPRRALRHRRRTDRHPRHGLARLRLHPRRREQLGRHPGGDHLRDRARAARRLPGQRDPGGAPAGGAAAVRQPQPGAGVRGDAADGGRHVRHLLLLHAVPADLPRLQPAQDRLRLPAAGRAALRRSQDRAARPGPLRRQAGGDRRLVAHPGRRDLDHPAERLRRIRAGHPAHADPDGRRHGLDRDAAEHLHPVRRRAQGRRVRVRSAADHAAGRRQPRPVRPGHGLRHGLAAPPRRPLHRGRHGRLDAVRGLHRRRPAAGALPQAAEGERAALRHMRRYVHASGAAPGPGCRAASSYGRSGISP</sequence>
<dbReference type="Proteomes" id="UP001153328">
    <property type="component" value="Unassembled WGS sequence"/>
</dbReference>
<keyword evidence="3" id="KW-1185">Reference proteome</keyword>
<organism evidence="2 3">
    <name type="scientific">Actinacidiphila bryophytorum</name>
    <dbReference type="NCBI Taxonomy" id="1436133"/>
    <lineage>
        <taxon>Bacteria</taxon>
        <taxon>Bacillati</taxon>
        <taxon>Actinomycetota</taxon>
        <taxon>Actinomycetes</taxon>
        <taxon>Kitasatosporales</taxon>
        <taxon>Streptomycetaceae</taxon>
        <taxon>Actinacidiphila</taxon>
    </lineage>
</organism>
<comment type="caution">
    <text evidence="2">The sequence shown here is derived from an EMBL/GenBank/DDBJ whole genome shotgun (WGS) entry which is preliminary data.</text>
</comment>
<feature type="region of interest" description="Disordered" evidence="1">
    <location>
        <begin position="393"/>
        <end position="415"/>
    </location>
</feature>
<evidence type="ECO:0000313" key="3">
    <source>
        <dbReference type="Proteomes" id="UP001153328"/>
    </source>
</evidence>
<evidence type="ECO:0000256" key="1">
    <source>
        <dbReference type="SAM" id="MobiDB-lite"/>
    </source>
</evidence>
<feature type="region of interest" description="Disordered" evidence="1">
    <location>
        <begin position="230"/>
        <end position="353"/>
    </location>
</feature>